<dbReference type="InterPro" id="IPR001841">
    <property type="entry name" value="Znf_RING"/>
</dbReference>
<evidence type="ECO:0000256" key="4">
    <source>
        <dbReference type="ARBA" id="ARBA00022840"/>
    </source>
</evidence>
<dbReference type="GO" id="GO:0006281">
    <property type="term" value="P:DNA repair"/>
    <property type="evidence" value="ECO:0007669"/>
    <property type="project" value="TreeGrafter"/>
</dbReference>
<dbReference type="PANTHER" id="PTHR45626">
    <property type="entry name" value="TRANSCRIPTION TERMINATION FACTOR 2-RELATED"/>
    <property type="match status" value="1"/>
</dbReference>
<evidence type="ECO:0000259" key="7">
    <source>
        <dbReference type="PROSITE" id="PS50089"/>
    </source>
</evidence>
<dbReference type="InterPro" id="IPR050628">
    <property type="entry name" value="SNF2_RAD54_helicase_TF"/>
</dbReference>
<dbReference type="Gene3D" id="3.40.50.10810">
    <property type="entry name" value="Tandem AAA-ATPase domain"/>
    <property type="match status" value="1"/>
</dbReference>
<name>R7QC47_CHOCR</name>
<keyword evidence="11" id="KW-1185">Reference proteome</keyword>
<evidence type="ECO:0000259" key="8">
    <source>
        <dbReference type="PROSITE" id="PS51192"/>
    </source>
</evidence>
<dbReference type="SUPFAM" id="SSF57850">
    <property type="entry name" value="RING/U-box"/>
    <property type="match status" value="1"/>
</dbReference>
<dbReference type="EMBL" id="HG001714">
    <property type="protein sequence ID" value="CDF35025.1"/>
    <property type="molecule type" value="Genomic_DNA"/>
</dbReference>
<dbReference type="GO" id="GO:0008270">
    <property type="term" value="F:zinc ion binding"/>
    <property type="evidence" value="ECO:0007669"/>
    <property type="project" value="UniProtKB-KW"/>
</dbReference>
<dbReference type="Gramene" id="CDF35025">
    <property type="protein sequence ID" value="CDF35025"/>
    <property type="gene ID" value="CHC_T00003569001"/>
</dbReference>
<dbReference type="SMART" id="SM00184">
    <property type="entry name" value="RING"/>
    <property type="match status" value="1"/>
</dbReference>
<dbReference type="Gene3D" id="3.40.50.300">
    <property type="entry name" value="P-loop containing nucleotide triphosphate hydrolases"/>
    <property type="match status" value="1"/>
</dbReference>
<dbReference type="InterPro" id="IPR014001">
    <property type="entry name" value="Helicase_ATP-bd"/>
</dbReference>
<dbReference type="PROSITE" id="PS51192">
    <property type="entry name" value="HELICASE_ATP_BIND_1"/>
    <property type="match status" value="1"/>
</dbReference>
<dbReference type="Proteomes" id="UP000012073">
    <property type="component" value="Unassembled WGS sequence"/>
</dbReference>
<dbReference type="STRING" id="2769.R7QC47"/>
<feature type="domain" description="Helicase ATP-binding" evidence="8">
    <location>
        <begin position="29"/>
        <end position="216"/>
    </location>
</feature>
<dbReference type="InterPro" id="IPR001650">
    <property type="entry name" value="Helicase_C-like"/>
</dbReference>
<dbReference type="SMART" id="SM00487">
    <property type="entry name" value="DEXDc"/>
    <property type="match status" value="1"/>
</dbReference>
<feature type="domain" description="RING-type" evidence="7">
    <location>
        <begin position="367"/>
        <end position="406"/>
    </location>
</feature>
<dbReference type="InterPro" id="IPR013083">
    <property type="entry name" value="Znf_RING/FYVE/PHD"/>
</dbReference>
<keyword evidence="5" id="KW-0863">Zinc-finger</keyword>
<dbReference type="Pfam" id="PF13923">
    <property type="entry name" value="zf-C3HC4_2"/>
    <property type="match status" value="1"/>
</dbReference>
<dbReference type="Pfam" id="PF00271">
    <property type="entry name" value="Helicase_C"/>
    <property type="match status" value="1"/>
</dbReference>
<dbReference type="GO" id="GO:0008094">
    <property type="term" value="F:ATP-dependent activity, acting on DNA"/>
    <property type="evidence" value="ECO:0007669"/>
    <property type="project" value="TreeGrafter"/>
</dbReference>
<sequence length="702" mass="79676">MPRSSSSSSSTHQRQALAWMQDRESDAHDKPAGHPRGGILADDQGFGKTLSVISLMITNQPPMRDGATRPPAWGNLVICPTSIMHQWASELDARIDAPYKPRVLVYHGAKRPKDPYVLVKYDVIVTSYGMARQEYPKVLERDKDRVPIRRRKKGPLYRLKWFRVILDEAQAIKNHRGDTFSACTLLQADRRWSLSGTPIQNTVDDIYSQFLFIRYFLVADYSEWRRKYKRPLESSRGSREALFKRFQATLGVVLLRRAKSDKIDGKPVIELPKRIVTLRELEFSKIERDYYQAQEDRAVEAMARFGIREGFTTALTILLRLRQACGHPDLCDWGGDRNFNFSEEELDAVDRRMMTSSLPGTEVQQTCPICIEFITENGVVTKCGHVFCTPDFDQWNRNNDSCPSCRAGLGAENEIMSLAETKPAKLEITIGGKRNPGDSFDESPTKRRCKGEKNAVAVDFGNESSAKKELKFEDVMEEGNSEDALEDGEKQPLSSTKIMAFLSEYDTILNATEDKVLCYSQWTRMLDLVEDEVLQRGHEYVRLDGTMSPHQRSAAINTFNTKDKCRLFLISMQAGSTGLNLTAANRVFLLDSWWNPTVEEQAIDRAHRIGQRKDVDVVRFKIHNSVEDKILALQERKRELINGALGVEGLKTMGRRRLTFRDVMSLFTDVASNVAARAGAAQNTELQNFAHIVQDAQLDMGL</sequence>
<dbReference type="Pfam" id="PF00176">
    <property type="entry name" value="SNF2-rel_dom"/>
    <property type="match status" value="1"/>
</dbReference>
<dbReference type="SMART" id="SM00490">
    <property type="entry name" value="HELICc"/>
    <property type="match status" value="1"/>
</dbReference>
<feature type="region of interest" description="Disordered" evidence="6">
    <location>
        <begin position="1"/>
        <end position="42"/>
    </location>
</feature>
<dbReference type="GO" id="GO:0016787">
    <property type="term" value="F:hydrolase activity"/>
    <property type="evidence" value="ECO:0007669"/>
    <property type="project" value="UniProtKB-KW"/>
</dbReference>
<dbReference type="InterPro" id="IPR038718">
    <property type="entry name" value="SNF2-like_sf"/>
</dbReference>
<evidence type="ECO:0000313" key="10">
    <source>
        <dbReference type="EMBL" id="CDF35025.1"/>
    </source>
</evidence>
<keyword evidence="3" id="KW-0347">Helicase</keyword>
<protein>
    <submittedName>
        <fullName evidence="10">Uncharacterized protein</fullName>
    </submittedName>
</protein>
<keyword evidence="4" id="KW-0067">ATP-binding</keyword>
<dbReference type="PROSITE" id="PS50089">
    <property type="entry name" value="ZF_RING_2"/>
    <property type="match status" value="1"/>
</dbReference>
<feature type="compositionally biased region" description="Basic and acidic residues" evidence="6">
    <location>
        <begin position="21"/>
        <end position="32"/>
    </location>
</feature>
<dbReference type="InterPro" id="IPR049730">
    <property type="entry name" value="SNF2/RAD54-like_C"/>
</dbReference>
<dbReference type="GO" id="GO:0005524">
    <property type="term" value="F:ATP binding"/>
    <property type="evidence" value="ECO:0007669"/>
    <property type="project" value="UniProtKB-KW"/>
</dbReference>
<dbReference type="PANTHER" id="PTHR45626:SF16">
    <property type="entry name" value="ATP-DEPENDENT HELICASE ULS1"/>
    <property type="match status" value="1"/>
</dbReference>
<evidence type="ECO:0000256" key="1">
    <source>
        <dbReference type="ARBA" id="ARBA00022741"/>
    </source>
</evidence>
<feature type="compositionally biased region" description="Low complexity" evidence="6">
    <location>
        <begin position="1"/>
        <end position="10"/>
    </location>
</feature>
<evidence type="ECO:0000313" key="11">
    <source>
        <dbReference type="Proteomes" id="UP000012073"/>
    </source>
</evidence>
<evidence type="ECO:0000259" key="9">
    <source>
        <dbReference type="PROSITE" id="PS51194"/>
    </source>
</evidence>
<evidence type="ECO:0000256" key="5">
    <source>
        <dbReference type="PROSITE-ProRule" id="PRU00175"/>
    </source>
</evidence>
<dbReference type="CDD" id="cd18793">
    <property type="entry name" value="SF2_C_SNF"/>
    <property type="match status" value="1"/>
</dbReference>
<dbReference type="Gene3D" id="3.30.40.10">
    <property type="entry name" value="Zinc/RING finger domain, C3HC4 (zinc finger)"/>
    <property type="match status" value="1"/>
</dbReference>
<feature type="domain" description="Helicase C-terminal" evidence="9">
    <location>
        <begin position="504"/>
        <end position="658"/>
    </location>
</feature>
<dbReference type="PROSITE" id="PS51194">
    <property type="entry name" value="HELICASE_CTER"/>
    <property type="match status" value="1"/>
</dbReference>
<dbReference type="CDD" id="cd18008">
    <property type="entry name" value="DEXDc_SHPRH-like"/>
    <property type="match status" value="1"/>
</dbReference>
<dbReference type="PhylomeDB" id="R7QC47"/>
<keyword evidence="2" id="KW-0378">Hydrolase</keyword>
<dbReference type="OMA" id="DHIMLRR"/>
<organism evidence="10 11">
    <name type="scientific">Chondrus crispus</name>
    <name type="common">Carrageen Irish moss</name>
    <name type="synonym">Polymorpha crispa</name>
    <dbReference type="NCBI Taxonomy" id="2769"/>
    <lineage>
        <taxon>Eukaryota</taxon>
        <taxon>Rhodophyta</taxon>
        <taxon>Florideophyceae</taxon>
        <taxon>Rhodymeniophycidae</taxon>
        <taxon>Gigartinales</taxon>
        <taxon>Gigartinaceae</taxon>
        <taxon>Chondrus</taxon>
    </lineage>
</organism>
<dbReference type="InterPro" id="IPR000330">
    <property type="entry name" value="SNF2_N"/>
</dbReference>
<dbReference type="SUPFAM" id="SSF52540">
    <property type="entry name" value="P-loop containing nucleoside triphosphate hydrolases"/>
    <property type="match status" value="2"/>
</dbReference>
<keyword evidence="5" id="KW-0479">Metal-binding</keyword>
<keyword evidence="1" id="KW-0547">Nucleotide-binding</keyword>
<dbReference type="KEGG" id="ccp:CHC_T00003569001"/>
<proteinExistence type="predicted"/>
<accession>R7QC47</accession>
<reference evidence="11" key="1">
    <citation type="journal article" date="2013" name="Proc. Natl. Acad. Sci. U.S.A.">
        <title>Genome structure and metabolic features in the red seaweed Chondrus crispus shed light on evolution of the Archaeplastida.</title>
        <authorList>
            <person name="Collen J."/>
            <person name="Porcel B."/>
            <person name="Carre W."/>
            <person name="Ball S.G."/>
            <person name="Chaparro C."/>
            <person name="Tonon T."/>
            <person name="Barbeyron T."/>
            <person name="Michel G."/>
            <person name="Noel B."/>
            <person name="Valentin K."/>
            <person name="Elias M."/>
            <person name="Artiguenave F."/>
            <person name="Arun A."/>
            <person name="Aury J.M."/>
            <person name="Barbosa-Neto J.F."/>
            <person name="Bothwell J.H."/>
            <person name="Bouget F.Y."/>
            <person name="Brillet L."/>
            <person name="Cabello-Hurtado F."/>
            <person name="Capella-Gutierrez S."/>
            <person name="Charrier B."/>
            <person name="Cladiere L."/>
            <person name="Cock J.M."/>
            <person name="Coelho S.M."/>
            <person name="Colleoni C."/>
            <person name="Czjzek M."/>
            <person name="Da Silva C."/>
            <person name="Delage L."/>
            <person name="Denoeud F."/>
            <person name="Deschamps P."/>
            <person name="Dittami S.M."/>
            <person name="Gabaldon T."/>
            <person name="Gachon C.M."/>
            <person name="Groisillier A."/>
            <person name="Herve C."/>
            <person name="Jabbari K."/>
            <person name="Katinka M."/>
            <person name="Kloareg B."/>
            <person name="Kowalczyk N."/>
            <person name="Labadie K."/>
            <person name="Leblanc C."/>
            <person name="Lopez P.J."/>
            <person name="McLachlan D.H."/>
            <person name="Meslet-Cladiere L."/>
            <person name="Moustafa A."/>
            <person name="Nehr Z."/>
            <person name="Nyvall Collen P."/>
            <person name="Panaud O."/>
            <person name="Partensky F."/>
            <person name="Poulain J."/>
            <person name="Rensing S.A."/>
            <person name="Rousvoal S."/>
            <person name="Samson G."/>
            <person name="Symeonidi A."/>
            <person name="Weissenbach J."/>
            <person name="Zambounis A."/>
            <person name="Wincker P."/>
            <person name="Boyen C."/>
        </authorList>
    </citation>
    <scope>NUCLEOTIDE SEQUENCE [LARGE SCALE GENOMIC DNA]</scope>
    <source>
        <strain evidence="11">cv. Stackhouse</strain>
    </source>
</reference>
<dbReference type="OrthoDB" id="4751at2759"/>
<evidence type="ECO:0000256" key="6">
    <source>
        <dbReference type="SAM" id="MobiDB-lite"/>
    </source>
</evidence>
<keyword evidence="5" id="KW-0862">Zinc</keyword>
<dbReference type="RefSeq" id="XP_005714844.1">
    <property type="nucleotide sequence ID" value="XM_005714787.1"/>
</dbReference>
<dbReference type="GeneID" id="17322561"/>
<dbReference type="GO" id="GO:0005634">
    <property type="term" value="C:nucleus"/>
    <property type="evidence" value="ECO:0007669"/>
    <property type="project" value="TreeGrafter"/>
</dbReference>
<dbReference type="GO" id="GO:0004386">
    <property type="term" value="F:helicase activity"/>
    <property type="evidence" value="ECO:0007669"/>
    <property type="project" value="UniProtKB-KW"/>
</dbReference>
<dbReference type="AlphaFoldDB" id="R7QC47"/>
<gene>
    <name evidence="10" type="ORF">CHC_T00003569001</name>
</gene>
<dbReference type="InterPro" id="IPR027417">
    <property type="entry name" value="P-loop_NTPase"/>
</dbReference>
<evidence type="ECO:0000256" key="2">
    <source>
        <dbReference type="ARBA" id="ARBA00022801"/>
    </source>
</evidence>
<evidence type="ECO:0000256" key="3">
    <source>
        <dbReference type="ARBA" id="ARBA00022806"/>
    </source>
</evidence>